<evidence type="ECO:0000313" key="4">
    <source>
        <dbReference type="Proteomes" id="UP001223646"/>
    </source>
</evidence>
<reference evidence="3" key="1">
    <citation type="submission" date="2023-05" db="EMBL/GenBank/DDBJ databases">
        <authorList>
            <person name="Du J."/>
        </authorList>
    </citation>
    <scope>NUCLEOTIDE SEQUENCE</scope>
    <source>
        <strain evidence="3">UMB1064</strain>
    </source>
</reference>
<evidence type="ECO:0000256" key="1">
    <source>
        <dbReference type="SAM" id="MobiDB-lite"/>
    </source>
</evidence>
<evidence type="ECO:0000313" key="3">
    <source>
        <dbReference type="EMBL" id="MEO3716348.1"/>
    </source>
</evidence>
<feature type="chain" id="PRO_5043802083" description="Serine hydrolase" evidence="2">
    <location>
        <begin position="38"/>
        <end position="304"/>
    </location>
</feature>
<feature type="signal peptide" evidence="2">
    <location>
        <begin position="1"/>
        <end position="37"/>
    </location>
</feature>
<evidence type="ECO:0000256" key="2">
    <source>
        <dbReference type="SAM" id="SignalP"/>
    </source>
</evidence>
<accession>A0AAW9SWK7</accession>
<dbReference type="EMBL" id="JASOOY020000006">
    <property type="protein sequence ID" value="MEO3716348.1"/>
    <property type="molecule type" value="Genomic_DNA"/>
</dbReference>
<dbReference type="Gene3D" id="3.40.710.10">
    <property type="entry name" value="DD-peptidase/beta-lactamase superfamily"/>
    <property type="match status" value="1"/>
</dbReference>
<dbReference type="InterPro" id="IPR012338">
    <property type="entry name" value="Beta-lactam/transpept-like"/>
</dbReference>
<comment type="caution">
    <text evidence="3">The sequence shown here is derived from an EMBL/GenBank/DDBJ whole genome shotgun (WGS) entry which is preliminary data.</text>
</comment>
<keyword evidence="2" id="KW-0732">Signal</keyword>
<protein>
    <recommendedName>
        <fullName evidence="5">Serine hydrolase</fullName>
    </recommendedName>
</protein>
<reference evidence="3" key="2">
    <citation type="submission" date="2024-05" db="EMBL/GenBank/DDBJ databases">
        <authorList>
            <person name="Wolfe A."/>
        </authorList>
    </citation>
    <scope>NUCLEOTIDE SEQUENCE</scope>
    <source>
        <strain evidence="3">UMB1064</strain>
    </source>
</reference>
<sequence length="304" mass="31989">MNARHRLTPRPSRAIRLGLTGIIAVTSLPLAAGNVAAAPQPKLTPQGTIDAPGRTQISFTHTPTGAHYGTANENEARPGLSIVKLYIADYVFKHGTEADKAKATQMIRYSDDNIASELYGRYPDSINATAREYGLSNTHGAGHWGNSTTSSADTVKFLEAKKRENPSDPVLVAMSTASPVAADGYRQDYGTATLPGVIGTKWGWSDDRQSVHASASIGPDFSVAANTYGTKEAHTSDVQNAFGGTVGTPPLPGLPDSPSLPNIPGVPNLSESPNLGELLNLPESPQLPQIPGLPNFTGQVPAQF</sequence>
<feature type="region of interest" description="Disordered" evidence="1">
    <location>
        <begin position="245"/>
        <end position="269"/>
    </location>
</feature>
<gene>
    <name evidence="3" type="ORF">QP460_001915</name>
</gene>
<dbReference type="SUPFAM" id="SSF56601">
    <property type="entry name" value="beta-lactamase/transpeptidase-like"/>
    <property type="match status" value="1"/>
</dbReference>
<evidence type="ECO:0008006" key="5">
    <source>
        <dbReference type="Google" id="ProtNLM"/>
    </source>
</evidence>
<organism evidence="3 4">
    <name type="scientific">Corynebacterium amycolatum</name>
    <dbReference type="NCBI Taxonomy" id="43765"/>
    <lineage>
        <taxon>Bacteria</taxon>
        <taxon>Bacillati</taxon>
        <taxon>Actinomycetota</taxon>
        <taxon>Actinomycetes</taxon>
        <taxon>Mycobacteriales</taxon>
        <taxon>Corynebacteriaceae</taxon>
        <taxon>Corynebacterium</taxon>
    </lineage>
</organism>
<dbReference type="Proteomes" id="UP001223646">
    <property type="component" value="Unassembled WGS sequence"/>
</dbReference>
<name>A0AAW9SWK7_CORAY</name>
<proteinExistence type="predicted"/>
<dbReference type="AlphaFoldDB" id="A0AAW9SWK7"/>
<dbReference type="RefSeq" id="WP_284827170.1">
    <property type="nucleotide sequence ID" value="NZ_JASOOY020000006.1"/>
</dbReference>